<dbReference type="RefSeq" id="WP_110074200.1">
    <property type="nucleotide sequence ID" value="NZ_CM009896.1"/>
</dbReference>
<evidence type="ECO:0000313" key="3">
    <source>
        <dbReference type="Proteomes" id="UP000245488"/>
    </source>
</evidence>
<gene>
    <name evidence="2" type="ORF">CPT75_20245</name>
</gene>
<proteinExistence type="predicted"/>
<protein>
    <recommendedName>
        <fullName evidence="1">BioF2-like acetyltransferase domain-containing protein</fullName>
    </recommendedName>
</protein>
<dbReference type="Proteomes" id="UP000245488">
    <property type="component" value="Chromosome"/>
</dbReference>
<feature type="domain" description="BioF2-like acetyltransferase" evidence="1">
    <location>
        <begin position="120"/>
        <end position="250"/>
    </location>
</feature>
<sequence>MDRVRYISDNLIYNRFDIYRSDDCKSFVLTDEKTKLSYEFKYYCDADKGHINVWGKVFPQTIFDQAIKEIFAHEDDTNKIIIQASGNDYYNQLETAIDTIIEVGKETPEIKERIRAKGYYNLNRNKRRLAETKGDIHFIIQQTPIPNDVIELYFSWKRVTHGREYGLTPEEYIKKYYVTHVFQLYAGNQCVSMVLYCKCENTVYVENLSYDPDYGLFSPGTIAYYMFLEEMKKTDIQYVFLGQAGLDYKKRFGSNEYKRYYGTIYRERVFSRINTFFHEEGIKTIAIYGLGTYGDRFWRTRDLYNVELLYGIDKSVSEFHGIRVVSPDTLKDIELPDLVIVTMAVKVKEIDALLHDANVRFVYYDELLERIGCQEKS</sequence>
<evidence type="ECO:0000259" key="1">
    <source>
        <dbReference type="Pfam" id="PF13480"/>
    </source>
</evidence>
<keyword evidence="3" id="KW-1185">Reference proteome</keyword>
<dbReference type="SUPFAM" id="SSF55729">
    <property type="entry name" value="Acyl-CoA N-acyltransferases (Nat)"/>
    <property type="match status" value="1"/>
</dbReference>
<dbReference type="Pfam" id="PF13480">
    <property type="entry name" value="Acetyltransf_6"/>
    <property type="match status" value="1"/>
</dbReference>
<dbReference type="InterPro" id="IPR016181">
    <property type="entry name" value="Acyl_CoA_acyltransferase"/>
</dbReference>
<evidence type="ECO:0000313" key="2">
    <source>
        <dbReference type="EMBL" id="PWT29263.1"/>
    </source>
</evidence>
<name>A0A317G8R9_BUTFI</name>
<accession>A0A317G8R9</accession>
<dbReference type="AlphaFoldDB" id="A0A317G8R9"/>
<reference evidence="2 3" key="1">
    <citation type="submission" date="2017-09" db="EMBL/GenBank/DDBJ databases">
        <title>High-quality draft genome sequence of Butyrivibrio fibrisolvens INBov1, isolated from cow rumen.</title>
        <authorList>
            <person name="Rodriguez Hernaez J."/>
            <person name="Rivarola M."/>
            <person name="Paniego N."/>
            <person name="Cravero S."/>
            <person name="Ceron Cucchi M."/>
            <person name="Martinez M.C."/>
        </authorList>
    </citation>
    <scope>NUCLEOTIDE SEQUENCE [LARGE SCALE GENOMIC DNA]</scope>
    <source>
        <strain evidence="2 3">INBov1</strain>
    </source>
</reference>
<dbReference type="InterPro" id="IPR038740">
    <property type="entry name" value="BioF2-like_GNAT_dom"/>
</dbReference>
<comment type="caution">
    <text evidence="2">The sequence shown here is derived from an EMBL/GenBank/DDBJ whole genome shotgun (WGS) entry which is preliminary data.</text>
</comment>
<dbReference type="EMBL" id="NXNG01000001">
    <property type="protein sequence ID" value="PWT29263.1"/>
    <property type="molecule type" value="Genomic_DNA"/>
</dbReference>
<organism evidence="2 3">
    <name type="scientific">Butyrivibrio fibrisolvens</name>
    <dbReference type="NCBI Taxonomy" id="831"/>
    <lineage>
        <taxon>Bacteria</taxon>
        <taxon>Bacillati</taxon>
        <taxon>Bacillota</taxon>
        <taxon>Clostridia</taxon>
        <taxon>Lachnospirales</taxon>
        <taxon>Lachnospiraceae</taxon>
        <taxon>Butyrivibrio</taxon>
    </lineage>
</organism>